<dbReference type="CDD" id="cd00613">
    <property type="entry name" value="GDC-P"/>
    <property type="match status" value="2"/>
</dbReference>
<evidence type="ECO:0000259" key="9">
    <source>
        <dbReference type="Pfam" id="PF02347"/>
    </source>
</evidence>
<dbReference type="NCBIfam" id="NF003346">
    <property type="entry name" value="PRK04366.1"/>
    <property type="match status" value="1"/>
</dbReference>
<dbReference type="HAMAP" id="MF_00711">
    <property type="entry name" value="GcvP"/>
    <property type="match status" value="1"/>
</dbReference>
<name>A0ABN2LS97_9MICO</name>
<dbReference type="SUPFAM" id="SSF53383">
    <property type="entry name" value="PLP-dependent transferases"/>
    <property type="match status" value="2"/>
</dbReference>
<evidence type="ECO:0000256" key="2">
    <source>
        <dbReference type="ARBA" id="ARBA00003788"/>
    </source>
</evidence>
<keyword evidence="12" id="KW-1185">Reference proteome</keyword>
<accession>A0ABN2LS97</accession>
<keyword evidence="6 8" id="KW-0560">Oxidoreductase</keyword>
<feature type="domain" description="Glycine cleavage system P-protein N-terminal" evidence="9">
    <location>
        <begin position="462"/>
        <end position="737"/>
    </location>
</feature>
<dbReference type="NCBIfam" id="TIGR00461">
    <property type="entry name" value="gcvP"/>
    <property type="match status" value="1"/>
</dbReference>
<dbReference type="InterPro" id="IPR020581">
    <property type="entry name" value="GDC_P"/>
</dbReference>
<comment type="subunit">
    <text evidence="4 8">The glycine cleavage system is composed of four proteins: P, T, L and H.</text>
</comment>
<dbReference type="InterPro" id="IPR015421">
    <property type="entry name" value="PyrdxlP-dep_Trfase_major"/>
</dbReference>
<comment type="catalytic activity">
    <reaction evidence="7 8">
        <text>N(6)-[(R)-lipoyl]-L-lysyl-[glycine-cleavage complex H protein] + glycine + H(+) = N(6)-[(R)-S(8)-aminomethyldihydrolipoyl]-L-lysyl-[glycine-cleavage complex H protein] + CO2</text>
        <dbReference type="Rhea" id="RHEA:24304"/>
        <dbReference type="Rhea" id="RHEA-COMP:10494"/>
        <dbReference type="Rhea" id="RHEA-COMP:10495"/>
        <dbReference type="ChEBI" id="CHEBI:15378"/>
        <dbReference type="ChEBI" id="CHEBI:16526"/>
        <dbReference type="ChEBI" id="CHEBI:57305"/>
        <dbReference type="ChEBI" id="CHEBI:83099"/>
        <dbReference type="ChEBI" id="CHEBI:83143"/>
        <dbReference type="EC" id="1.4.4.2"/>
    </reaction>
</comment>
<evidence type="ECO:0000256" key="1">
    <source>
        <dbReference type="ARBA" id="ARBA00001933"/>
    </source>
</evidence>
<dbReference type="InterPro" id="IPR015424">
    <property type="entry name" value="PyrdxlP-dep_Trfase"/>
</dbReference>
<dbReference type="RefSeq" id="WP_344033358.1">
    <property type="nucleotide sequence ID" value="NZ_BAAAOB010000005.1"/>
</dbReference>
<dbReference type="Gene3D" id="3.40.640.10">
    <property type="entry name" value="Type I PLP-dependent aspartate aminotransferase-like (Major domain)"/>
    <property type="match status" value="2"/>
</dbReference>
<comment type="function">
    <text evidence="2 8">The glycine cleavage system catalyzes the degradation of glycine. The P protein binds the alpha-amino group of glycine through its pyridoxal phosphate cofactor; CO(2) is released and the remaining methylamine moiety is then transferred to the lipoamide cofactor of the H protein.</text>
</comment>
<keyword evidence="5 8" id="KW-0663">Pyridoxal phosphate</keyword>
<dbReference type="Gene3D" id="3.90.1150.10">
    <property type="entry name" value="Aspartate Aminotransferase, domain 1"/>
    <property type="match status" value="2"/>
</dbReference>
<comment type="cofactor">
    <cofactor evidence="1 8">
        <name>pyridoxal 5'-phosphate</name>
        <dbReference type="ChEBI" id="CHEBI:597326"/>
    </cofactor>
</comment>
<evidence type="ECO:0000313" key="11">
    <source>
        <dbReference type="EMBL" id="GAA1798092.1"/>
    </source>
</evidence>
<comment type="similarity">
    <text evidence="3 8">Belongs to the GcvP family.</text>
</comment>
<dbReference type="Pfam" id="PF02347">
    <property type="entry name" value="GDC-P"/>
    <property type="match status" value="2"/>
</dbReference>
<dbReference type="InterPro" id="IPR049315">
    <property type="entry name" value="GDC-P_N"/>
</dbReference>
<dbReference type="Proteomes" id="UP001500851">
    <property type="component" value="Unassembled WGS sequence"/>
</dbReference>
<evidence type="ECO:0000313" key="12">
    <source>
        <dbReference type="Proteomes" id="UP001500851"/>
    </source>
</evidence>
<evidence type="ECO:0000256" key="3">
    <source>
        <dbReference type="ARBA" id="ARBA00010756"/>
    </source>
</evidence>
<proteinExistence type="inferred from homology"/>
<feature type="domain" description="Glycine cleavage system P-protein N-terminal" evidence="9">
    <location>
        <begin position="8"/>
        <end position="443"/>
    </location>
</feature>
<feature type="modified residue" description="N6-(pyridoxal phosphate)lysine" evidence="8">
    <location>
        <position position="706"/>
    </location>
</feature>
<dbReference type="EC" id="1.4.4.2" evidence="8"/>
<dbReference type="PANTHER" id="PTHR11773:SF1">
    <property type="entry name" value="GLYCINE DEHYDROGENASE (DECARBOXYLATING), MITOCHONDRIAL"/>
    <property type="match status" value="1"/>
</dbReference>
<dbReference type="InterPro" id="IPR015422">
    <property type="entry name" value="PyrdxlP-dep_Trfase_small"/>
</dbReference>
<evidence type="ECO:0000256" key="5">
    <source>
        <dbReference type="ARBA" id="ARBA00022898"/>
    </source>
</evidence>
<organism evidence="11 12">
    <name type="scientific">Leucobacter iarius</name>
    <dbReference type="NCBI Taxonomy" id="333963"/>
    <lineage>
        <taxon>Bacteria</taxon>
        <taxon>Bacillati</taxon>
        <taxon>Actinomycetota</taxon>
        <taxon>Actinomycetes</taxon>
        <taxon>Micrococcales</taxon>
        <taxon>Microbacteriaceae</taxon>
        <taxon>Leucobacter</taxon>
    </lineage>
</organism>
<comment type="caution">
    <text evidence="11">The sequence shown here is derived from an EMBL/GenBank/DDBJ whole genome shotgun (WGS) entry which is preliminary data.</text>
</comment>
<evidence type="ECO:0000256" key="4">
    <source>
        <dbReference type="ARBA" id="ARBA00011690"/>
    </source>
</evidence>
<evidence type="ECO:0000256" key="7">
    <source>
        <dbReference type="ARBA" id="ARBA00049026"/>
    </source>
</evidence>
<evidence type="ECO:0000256" key="6">
    <source>
        <dbReference type="ARBA" id="ARBA00023002"/>
    </source>
</evidence>
<feature type="domain" description="Glycine dehydrogenase C-terminal" evidence="10">
    <location>
        <begin position="789"/>
        <end position="910"/>
    </location>
</feature>
<evidence type="ECO:0000256" key="8">
    <source>
        <dbReference type="HAMAP-Rule" id="MF_00711"/>
    </source>
</evidence>
<gene>
    <name evidence="8 11" type="primary">gcvP</name>
    <name evidence="11" type="ORF">GCM10009768_28890</name>
</gene>
<dbReference type="InterPro" id="IPR049316">
    <property type="entry name" value="GDC-P_C"/>
</dbReference>
<dbReference type="EMBL" id="BAAAOB010000005">
    <property type="protein sequence ID" value="GAA1798092.1"/>
    <property type="molecule type" value="Genomic_DNA"/>
</dbReference>
<sequence length="982" mass="104029">MPEQFSSRHIGTRAADRERMFAQLGVDGVDSLGTLMRAAIPETILIDAAADADAPSAIPAAATEAEALAELRELASRNTVRRSMIGLGYFGTRTPSVIARNVLENPRWYTAYTPYQPEISQGRLEALINFQTMVADLTGLATANASMLDEGTAVVEAMLLARRASRASSQVFLLDADVLPQTRALVHHRAEPLGIEVREIELADADPASLPEAFGVIVQYPGASGRVWDPSRILAAVRDAGGLGVVAADPLALALLTSPGELGADIAVGTTQRFGVPLGFGGPHAGYLAVRSGLERQMPGRLVGVSVDAEGAPAYRLSLQTREQHIRREKATSNICTAQVLLAVMASMYAVYHGPEGIRRIATEVAGNARALAGLLAERGFEIVHEHFFDTIRVRVTGDGDPAAEVVARAHEAGILLWSVDANTVQIAVDETTTGEDLVEVVGAFVGGSFAYAFAVDGDALPEGLRRTSEYLTHAVFHAHRSETSMMRYLAELADRDYALDRGMIPLGSCTMKLNAATEMAAVSWSEFQELHPFAPAEDVAGTLELVRQLESWLAEATGYDTVSLQPNAGSQGELAGLLAIRGYHRANGDTERDVCLIPSSAHGTNAASAVLAGMRVVVVACDEHGDVDLDDLRAKIEAHAERLAALMITYPSTHGVYERAVTEICDAVHTAGGQVYIDGANLNALVGAARFGEFGGDVSHLNLHKTFCIPHGGGGPGVGPVAAKAHLAPFLPGHPLAQSTEHALLGDPEGGIAHGGGPISAAPYGSAGILPISWAYVRMMGADGLAEATASAVLAANYVASRLREHYPVLYSGPDGLVAHECILDLRPLKDETGVTVDDVAKRLIDYGFHAPTMSFPVAGTLMVEPTESEDLAELDRFVEAMIAIRAEADAVGRGEWPAEDNPLRGAPHTARSVIADAWAHPYGRELAAYPVPGIVRRKYWPPVRRIDNAHGDRNLVCACPPPEAFDEAFGAFEAGSGAGE</sequence>
<protein>
    <recommendedName>
        <fullName evidence="8">Glycine dehydrogenase (decarboxylating)</fullName>
        <ecNumber evidence="8">1.4.4.2</ecNumber>
    </recommendedName>
    <alternativeName>
        <fullName evidence="8">Glycine cleavage system P-protein</fullName>
    </alternativeName>
    <alternativeName>
        <fullName evidence="8">Glycine decarboxylase</fullName>
    </alternativeName>
    <alternativeName>
        <fullName evidence="8">Glycine dehydrogenase (aminomethyl-transferring)</fullName>
    </alternativeName>
</protein>
<dbReference type="InterPro" id="IPR003437">
    <property type="entry name" value="GcvP"/>
</dbReference>
<dbReference type="PANTHER" id="PTHR11773">
    <property type="entry name" value="GLYCINE DEHYDROGENASE, DECARBOXYLATING"/>
    <property type="match status" value="1"/>
</dbReference>
<dbReference type="Pfam" id="PF21478">
    <property type="entry name" value="GcvP2_C"/>
    <property type="match status" value="1"/>
</dbReference>
<reference evidence="11 12" key="1">
    <citation type="journal article" date="2019" name="Int. J. Syst. Evol. Microbiol.">
        <title>The Global Catalogue of Microorganisms (GCM) 10K type strain sequencing project: providing services to taxonomists for standard genome sequencing and annotation.</title>
        <authorList>
            <consortium name="The Broad Institute Genomics Platform"/>
            <consortium name="The Broad Institute Genome Sequencing Center for Infectious Disease"/>
            <person name="Wu L."/>
            <person name="Ma J."/>
        </authorList>
    </citation>
    <scope>NUCLEOTIDE SEQUENCE [LARGE SCALE GENOMIC DNA]</scope>
    <source>
        <strain evidence="11 12">JCM 14736</strain>
    </source>
</reference>
<evidence type="ECO:0000259" key="10">
    <source>
        <dbReference type="Pfam" id="PF21478"/>
    </source>
</evidence>